<evidence type="ECO:0000313" key="1">
    <source>
        <dbReference type="EMBL" id="ALL68239.1"/>
    </source>
</evidence>
<gene>
    <name evidence="1" type="ORF">K788_0000658</name>
</gene>
<dbReference type="KEGG" id="bcai:K788_0000658"/>
<evidence type="ECO:0000313" key="2">
    <source>
        <dbReference type="Proteomes" id="UP000019146"/>
    </source>
</evidence>
<accession>A0A0P0RHJ6</accession>
<dbReference type="Proteomes" id="UP000019146">
    <property type="component" value="Chromosome 2"/>
</dbReference>
<sequence>MQTGAPTAESHVADLRTKHLIGEPVMTVASSPLDIVPALDKKIRESVKGTLGWDAAAFTQYSRENRPAIIEYGRVCSAMAERYKQWSSNLSLEWHPDADKSNYLAAYAPAQVPNEVSELADHRMAYLDFLYQHLPPEEQSIFGEMLSPCYLVDGCIPDIKAAYVLYKMQDVFQLEHYRVRDVVDNVLDSRGLRHLRDAELFNVTDLTRKHLDKKLGALIEVSAGGTDSLFARLLLNTAVNRALLELAEHSRLDRMAEVGMVALVRHLQQLYFNRTLPPVHGLEEVSNTVATALGLPAPEYPNWRRFKGASLENVMKRAIAIADVERTMAQYPEAEPYRWHYVLLAGLAVAWSYCTQEQHDPRLLYSRAHDVLNGRTPDDPRTYEPNLLLYHRRQLKLLWFSGQMFHLDAGRASQEHTKSQYLRDTLHAYFYKFKGLTLKQWSKLDSVLSESLAGSLWDREEPLTKYQDFGAV</sequence>
<reference evidence="1 2" key="1">
    <citation type="journal article" date="2014" name="Genome Announc.">
        <title>Draft Genome Sequence of the Haloacid-Degrading Burkholderia caribensis Strain MBA4.</title>
        <authorList>
            <person name="Pan Y."/>
            <person name="Kong K.F."/>
            <person name="Tsang J.S."/>
        </authorList>
    </citation>
    <scope>NUCLEOTIDE SEQUENCE [LARGE SCALE GENOMIC DNA]</scope>
    <source>
        <strain evidence="1 2">MBA4</strain>
    </source>
</reference>
<name>A0A0P0RHJ6_9BURK</name>
<protein>
    <submittedName>
        <fullName evidence="1">Uncharacterized protein</fullName>
    </submittedName>
</protein>
<organism evidence="1 2">
    <name type="scientific">Paraburkholderia caribensis MBA4</name>
    <dbReference type="NCBI Taxonomy" id="1323664"/>
    <lineage>
        <taxon>Bacteria</taxon>
        <taxon>Pseudomonadati</taxon>
        <taxon>Pseudomonadota</taxon>
        <taxon>Betaproteobacteria</taxon>
        <taxon>Burkholderiales</taxon>
        <taxon>Burkholderiaceae</taxon>
        <taxon>Paraburkholderia</taxon>
    </lineage>
</organism>
<dbReference type="AlphaFoldDB" id="A0A0P0RHJ6"/>
<proteinExistence type="predicted"/>
<dbReference type="EMBL" id="CP012747">
    <property type="protein sequence ID" value="ALL68239.1"/>
    <property type="molecule type" value="Genomic_DNA"/>
</dbReference>